<name>A0ABQ9IDB5_9NEOP</name>
<gene>
    <name evidence="2" type="ORF">PR048_007280</name>
</gene>
<protein>
    <submittedName>
        <fullName evidence="2">Uncharacterized protein</fullName>
    </submittedName>
</protein>
<proteinExistence type="predicted"/>
<evidence type="ECO:0000256" key="1">
    <source>
        <dbReference type="SAM" id="MobiDB-lite"/>
    </source>
</evidence>
<feature type="compositionally biased region" description="Low complexity" evidence="1">
    <location>
        <begin position="7"/>
        <end position="21"/>
    </location>
</feature>
<reference evidence="2 3" key="1">
    <citation type="submission" date="2023-02" db="EMBL/GenBank/DDBJ databases">
        <title>LHISI_Scaffold_Assembly.</title>
        <authorList>
            <person name="Stuart O.P."/>
            <person name="Cleave R."/>
            <person name="Magrath M.J.L."/>
            <person name="Mikheyev A.S."/>
        </authorList>
    </citation>
    <scope>NUCLEOTIDE SEQUENCE [LARGE SCALE GENOMIC DNA]</scope>
    <source>
        <strain evidence="2">Daus_M_001</strain>
        <tissue evidence="2">Leg muscle</tissue>
    </source>
</reference>
<keyword evidence="3" id="KW-1185">Reference proteome</keyword>
<accession>A0ABQ9IDB5</accession>
<comment type="caution">
    <text evidence="2">The sequence shown here is derived from an EMBL/GenBank/DDBJ whole genome shotgun (WGS) entry which is preliminary data.</text>
</comment>
<dbReference type="EMBL" id="JARBHB010000002">
    <property type="protein sequence ID" value="KAJ8894616.1"/>
    <property type="molecule type" value="Genomic_DNA"/>
</dbReference>
<dbReference type="PANTHER" id="PTHR37162">
    <property type="entry name" value="HAT FAMILY DIMERISATION DOMAINCONTAINING PROTEIN-RELATED"/>
    <property type="match status" value="1"/>
</dbReference>
<organism evidence="2 3">
    <name type="scientific">Dryococelus australis</name>
    <dbReference type="NCBI Taxonomy" id="614101"/>
    <lineage>
        <taxon>Eukaryota</taxon>
        <taxon>Metazoa</taxon>
        <taxon>Ecdysozoa</taxon>
        <taxon>Arthropoda</taxon>
        <taxon>Hexapoda</taxon>
        <taxon>Insecta</taxon>
        <taxon>Pterygota</taxon>
        <taxon>Neoptera</taxon>
        <taxon>Polyneoptera</taxon>
        <taxon>Phasmatodea</taxon>
        <taxon>Verophasmatodea</taxon>
        <taxon>Anareolatae</taxon>
        <taxon>Phasmatidae</taxon>
        <taxon>Eurycanthinae</taxon>
        <taxon>Dryococelus</taxon>
    </lineage>
</organism>
<feature type="region of interest" description="Disordered" evidence="1">
    <location>
        <begin position="1"/>
        <end position="21"/>
    </location>
</feature>
<sequence length="303" mass="34674">MKGFYCTSSAVDSSPVTSNSSSTPSAASYFIFIHLIFVKDCHNFKNMFPDSSIAKQFSCSATKCAYIICFGLAPYFKAVIFKCASELEHLRYFTSVVLGHSSAEVTVRTEELSVSKLLNLSMDGSAVNWKLFNVLQADLKKDFCCTLHTLNKCFKHGNRFFLASIYWLFKDSPAHTEDYLNISLTKELLCKFCKHSWLENVPAVEGALEMWGDLKEIYRRSRKRKPFNNKFFLSVVKLLQPFLTKFQNDLPFLPFLAVDLRNIVVSCLKNFNIMKSEYILKIIPPYKVSLFDFKDKKCPLSSS</sequence>
<dbReference type="PANTHER" id="PTHR37162:SF11">
    <property type="match status" value="1"/>
</dbReference>
<evidence type="ECO:0000313" key="3">
    <source>
        <dbReference type="Proteomes" id="UP001159363"/>
    </source>
</evidence>
<evidence type="ECO:0000313" key="2">
    <source>
        <dbReference type="EMBL" id="KAJ8894616.1"/>
    </source>
</evidence>
<dbReference type="Proteomes" id="UP001159363">
    <property type="component" value="Chromosome 2"/>
</dbReference>